<reference evidence="3" key="1">
    <citation type="submission" date="2022-10" db="EMBL/GenBank/DDBJ databases">
        <title>Hoeflea sp. G2-23, isolated from marine algae.</title>
        <authorList>
            <person name="Kristyanto S."/>
            <person name="Kim J.M."/>
            <person name="Jeon C.O."/>
        </authorList>
    </citation>
    <scope>NUCLEOTIDE SEQUENCE</scope>
    <source>
        <strain evidence="3">G2-23</strain>
    </source>
</reference>
<evidence type="ECO:0000256" key="2">
    <source>
        <dbReference type="SAM" id="Phobius"/>
    </source>
</evidence>
<protein>
    <submittedName>
        <fullName evidence="3">Flagellar biosynthetic protein FliO</fullName>
    </submittedName>
</protein>
<name>A0ABT3Z6F0_9HYPH</name>
<evidence type="ECO:0000256" key="1">
    <source>
        <dbReference type="SAM" id="MobiDB-lite"/>
    </source>
</evidence>
<dbReference type="Proteomes" id="UP001073227">
    <property type="component" value="Unassembled WGS sequence"/>
</dbReference>
<dbReference type="PANTHER" id="PTHR38766">
    <property type="entry name" value="FLAGELLAR PROTEIN FLIO"/>
    <property type="match status" value="1"/>
</dbReference>
<accession>A0ABT3Z6F0</accession>
<keyword evidence="3" id="KW-0966">Cell projection</keyword>
<keyword evidence="4" id="KW-1185">Reference proteome</keyword>
<feature type="transmembrane region" description="Helical" evidence="2">
    <location>
        <begin position="12"/>
        <end position="34"/>
    </location>
</feature>
<organism evidence="3 4">
    <name type="scientific">Hoeflea algicola</name>
    <dbReference type="NCBI Taxonomy" id="2983763"/>
    <lineage>
        <taxon>Bacteria</taxon>
        <taxon>Pseudomonadati</taxon>
        <taxon>Pseudomonadota</taxon>
        <taxon>Alphaproteobacteria</taxon>
        <taxon>Hyphomicrobiales</taxon>
        <taxon>Rhizobiaceae</taxon>
        <taxon>Hoeflea</taxon>
    </lineage>
</organism>
<keyword evidence="2" id="KW-0472">Membrane</keyword>
<comment type="caution">
    <text evidence="3">The sequence shown here is derived from an EMBL/GenBank/DDBJ whole genome shotgun (WGS) entry which is preliminary data.</text>
</comment>
<keyword evidence="3" id="KW-0282">Flagellum</keyword>
<feature type="compositionally biased region" description="Low complexity" evidence="1">
    <location>
        <begin position="254"/>
        <end position="269"/>
    </location>
</feature>
<feature type="compositionally biased region" description="Acidic residues" evidence="1">
    <location>
        <begin position="297"/>
        <end position="310"/>
    </location>
</feature>
<dbReference type="RefSeq" id="WP_267652887.1">
    <property type="nucleotide sequence ID" value="NZ_JAOVZR010000001.1"/>
</dbReference>
<feature type="region of interest" description="Disordered" evidence="1">
    <location>
        <begin position="95"/>
        <end position="172"/>
    </location>
</feature>
<feature type="compositionally biased region" description="Low complexity" evidence="1">
    <location>
        <begin position="163"/>
        <end position="172"/>
    </location>
</feature>
<sequence>MPDNILDGHGATLLIAVIVVAVALLALVGVFRLIRGRTSSTFVRGGRGRQPRLAVLDAAAVDTRRRIVLIRRDDVEHLVMIGGPTDVVIESRITRMPDEPADTRPVAPARMPTPVTMADPAPRAAASAAPAPVAQQQSRTARPQPAARPQPTAAPREARPSDSARPAPSPQAAIAATVTTATAVGSVQADAADALETARARVFDEPDFSDTVLDEVPPAPITAPTSVDPSLAARQAEPASNPEIELPGYSEVLADQADSSSSPDPAQPSEPARTPVPAAGERSAPAGDFESVLAAELSEDLSLDGFDDGFLDSPDQGTGPLPDVEPVEPPEVKPDTSPSRDSLEAEMARLLGDLSRKPS</sequence>
<keyword evidence="2" id="KW-0812">Transmembrane</keyword>
<dbReference type="PANTHER" id="PTHR38766:SF1">
    <property type="entry name" value="FLAGELLAR PROTEIN FLIO"/>
    <property type="match status" value="1"/>
</dbReference>
<keyword evidence="2" id="KW-1133">Transmembrane helix</keyword>
<feature type="region of interest" description="Disordered" evidence="1">
    <location>
        <begin position="210"/>
        <end position="342"/>
    </location>
</feature>
<keyword evidence="3" id="KW-0969">Cilium</keyword>
<dbReference type="InterPro" id="IPR052205">
    <property type="entry name" value="FliO/MopB"/>
</dbReference>
<evidence type="ECO:0000313" key="3">
    <source>
        <dbReference type="EMBL" id="MCY0147284.1"/>
    </source>
</evidence>
<proteinExistence type="predicted"/>
<dbReference type="EMBL" id="JAOVZR010000001">
    <property type="protein sequence ID" value="MCY0147284.1"/>
    <property type="molecule type" value="Genomic_DNA"/>
</dbReference>
<feature type="compositionally biased region" description="Low complexity" evidence="1">
    <location>
        <begin position="118"/>
        <end position="155"/>
    </location>
</feature>
<gene>
    <name evidence="3" type="ORF">OEG84_06050</name>
</gene>
<evidence type="ECO:0000313" key="4">
    <source>
        <dbReference type="Proteomes" id="UP001073227"/>
    </source>
</evidence>